<dbReference type="STRING" id="1274631.LMTR13_08895"/>
<dbReference type="Pfam" id="PF00353">
    <property type="entry name" value="HemolysinCabind"/>
    <property type="match status" value="2"/>
</dbReference>
<dbReference type="KEGG" id="bic:LMTR13_08895"/>
<dbReference type="Gene3D" id="2.150.10.10">
    <property type="entry name" value="Serralysin-like metalloprotease, C-terminal"/>
    <property type="match status" value="2"/>
</dbReference>
<dbReference type="GO" id="GO:0005576">
    <property type="term" value="C:extracellular region"/>
    <property type="evidence" value="ECO:0007669"/>
    <property type="project" value="UniProtKB-SubCell"/>
</dbReference>
<dbReference type="InterPro" id="IPR038081">
    <property type="entry name" value="CalX-like_sf"/>
</dbReference>
<dbReference type="InterPro" id="IPR018511">
    <property type="entry name" value="Hemolysin-typ_Ca-bd_CS"/>
</dbReference>
<dbReference type="GO" id="GO:0016020">
    <property type="term" value="C:membrane"/>
    <property type="evidence" value="ECO:0007669"/>
    <property type="project" value="InterPro"/>
</dbReference>
<evidence type="ECO:0000256" key="5">
    <source>
        <dbReference type="ARBA" id="ARBA00022837"/>
    </source>
</evidence>
<dbReference type="SUPFAM" id="SSF101898">
    <property type="entry name" value="NHL repeat"/>
    <property type="match status" value="1"/>
</dbReference>
<comment type="subcellular location">
    <subcellularLocation>
        <location evidence="1">Secreted</location>
    </subcellularLocation>
</comment>
<evidence type="ECO:0000313" key="8">
    <source>
        <dbReference type="Proteomes" id="UP000092839"/>
    </source>
</evidence>
<dbReference type="GO" id="GO:0005509">
    <property type="term" value="F:calcium ion binding"/>
    <property type="evidence" value="ECO:0007669"/>
    <property type="project" value="InterPro"/>
</dbReference>
<dbReference type="EMBL" id="CP016428">
    <property type="protein sequence ID" value="ANW00269.1"/>
    <property type="molecule type" value="Genomic_DNA"/>
</dbReference>
<dbReference type="OrthoDB" id="9809583at2"/>
<dbReference type="InterPro" id="IPR011042">
    <property type="entry name" value="6-blade_b-propeller_TolB-like"/>
</dbReference>
<accession>A0A1B1UBX2</accession>
<dbReference type="SUPFAM" id="SSF51120">
    <property type="entry name" value="beta-Roll"/>
    <property type="match status" value="2"/>
</dbReference>
<dbReference type="Gene3D" id="2.120.10.30">
    <property type="entry name" value="TolB, C-terminal domain"/>
    <property type="match status" value="1"/>
</dbReference>
<evidence type="ECO:0000256" key="3">
    <source>
        <dbReference type="ARBA" id="ARBA00022729"/>
    </source>
</evidence>
<dbReference type="SUPFAM" id="SSF141072">
    <property type="entry name" value="CalX-like"/>
    <property type="match status" value="1"/>
</dbReference>
<dbReference type="Gene3D" id="2.60.40.2030">
    <property type="match status" value="1"/>
</dbReference>
<evidence type="ECO:0000256" key="4">
    <source>
        <dbReference type="ARBA" id="ARBA00022737"/>
    </source>
</evidence>
<evidence type="ECO:0000256" key="2">
    <source>
        <dbReference type="ARBA" id="ARBA00022525"/>
    </source>
</evidence>
<keyword evidence="5" id="KW-0106">Calcium</keyword>
<name>A0A1B1UBX2_9BRAD</name>
<keyword evidence="3" id="KW-0732">Signal</keyword>
<proteinExistence type="predicted"/>
<dbReference type="Pfam" id="PF03160">
    <property type="entry name" value="Calx-beta"/>
    <property type="match status" value="1"/>
</dbReference>
<dbReference type="RefSeq" id="WP_065727551.1">
    <property type="nucleotide sequence ID" value="NZ_CP016428.1"/>
</dbReference>
<gene>
    <name evidence="7" type="ORF">LMTR13_08895</name>
</gene>
<dbReference type="SMART" id="SM00237">
    <property type="entry name" value="Calx_beta"/>
    <property type="match status" value="1"/>
</dbReference>
<reference evidence="7 8" key="1">
    <citation type="submission" date="2016-07" db="EMBL/GenBank/DDBJ databases">
        <title>Complete genome sequence of Bradyrhizobium icense LMTR 13T, a potential inoculant strain isolated from lima bean (Phaseolus lunatus) in Peru.</title>
        <authorList>
            <person name="Ormeno-Orrillo E."/>
            <person name="Duran D."/>
            <person name="Rogel M.A."/>
            <person name="Rey L."/>
            <person name="Imperial J."/>
            <person name="Ruiz-Argueso T."/>
            <person name="Martinez-Romero E."/>
        </authorList>
    </citation>
    <scope>NUCLEOTIDE SEQUENCE [LARGE SCALE GENOMIC DNA]</scope>
    <source>
        <strain evidence="7 8">LMTR 13</strain>
    </source>
</reference>
<dbReference type="GO" id="GO:0007154">
    <property type="term" value="P:cell communication"/>
    <property type="evidence" value="ECO:0007669"/>
    <property type="project" value="InterPro"/>
</dbReference>
<feature type="domain" description="Calx-beta" evidence="6">
    <location>
        <begin position="281"/>
        <end position="387"/>
    </location>
</feature>
<keyword evidence="4" id="KW-0677">Repeat</keyword>
<dbReference type="InterPro" id="IPR050557">
    <property type="entry name" value="RTX_toxin/Mannuronan_C5-epim"/>
</dbReference>
<dbReference type="PANTHER" id="PTHR38340">
    <property type="entry name" value="S-LAYER PROTEIN"/>
    <property type="match status" value="1"/>
</dbReference>
<evidence type="ECO:0000259" key="6">
    <source>
        <dbReference type="SMART" id="SM00237"/>
    </source>
</evidence>
<keyword evidence="8" id="KW-1185">Reference proteome</keyword>
<dbReference type="InterPro" id="IPR011049">
    <property type="entry name" value="Serralysin-like_metalloprot_C"/>
</dbReference>
<organism evidence="7 8">
    <name type="scientific">Bradyrhizobium icense</name>
    <dbReference type="NCBI Taxonomy" id="1274631"/>
    <lineage>
        <taxon>Bacteria</taxon>
        <taxon>Pseudomonadati</taxon>
        <taxon>Pseudomonadota</taxon>
        <taxon>Alphaproteobacteria</taxon>
        <taxon>Hyphomicrobiales</taxon>
        <taxon>Nitrobacteraceae</taxon>
        <taxon>Bradyrhizobium</taxon>
    </lineage>
</organism>
<evidence type="ECO:0000313" key="7">
    <source>
        <dbReference type="EMBL" id="ANW00269.1"/>
    </source>
</evidence>
<keyword evidence="2" id="KW-0964">Secreted</keyword>
<protein>
    <recommendedName>
        <fullName evidence="6">Calx-beta domain-containing protein</fullName>
    </recommendedName>
</protein>
<dbReference type="InterPro" id="IPR003644">
    <property type="entry name" value="Calx_beta"/>
</dbReference>
<dbReference type="PROSITE" id="PS00330">
    <property type="entry name" value="HEMOLYSIN_CALCIUM"/>
    <property type="match status" value="4"/>
</dbReference>
<dbReference type="PANTHER" id="PTHR38340:SF1">
    <property type="entry name" value="S-LAYER PROTEIN"/>
    <property type="match status" value="1"/>
</dbReference>
<dbReference type="PRINTS" id="PR00313">
    <property type="entry name" value="CABNDNGRPT"/>
</dbReference>
<dbReference type="Proteomes" id="UP000092839">
    <property type="component" value="Chromosome"/>
</dbReference>
<evidence type="ECO:0000256" key="1">
    <source>
        <dbReference type="ARBA" id="ARBA00004613"/>
    </source>
</evidence>
<dbReference type="InterPro" id="IPR001343">
    <property type="entry name" value="Hemolysn_Ca-bd"/>
</dbReference>
<sequence length="681" mass="69966">MKVSEFNEIFGTDADEDLIGTVRRDKIYGYGGNDRLYGKDGDDILYGGTGNDRLDGGTGADVMYGQAGDDVYRVDNLADVVSETTVPGVDDGGVDTVESTITYALPMFIEKLTLKGTEAINGTGNELANRLTGNDAANVLSGGAGNDVLNGNGGDDVLIGGAGKDELWGGSGSDTFVFRFPDATSTDKVKDFSAADSDRIGIYASDYGLSLGHGLIDDGTGKLVLDPAYFVAVAGSASTVQGTSSGHGQFVFSFTSSTLTLMWDPDGAGAVRGTALATFNSGVTLSAADFTVTTGLPTASANGSPSPVPERAGAKVAFTIDLSAPANEDVLITYSTIDGTAKAGSDFVGVSHGQVTIPAGSTSATILIDVLADDLPETVESFSLQLEAAVGTSSGAPLLVASSSAVGSIAPPAPNVVAITDMAALGSTDPSGIAYVPGQGLFVSDSEVEESPFFRTTNLWTLQPDGTVVASSSLLSFTDEPTGLAFDSSTGRLYISDDDQSRIFWVDPANPSVMLGEFDTLSLGVIDPEDVAVNPNNGHLFIANGTGNSSGGGPLGNAIIETDSTGTQVFATIRLPAEIKDPEALAYDASQDLFYVGGGFSSKIWVVDRGGAIVQVIDVLGGYRNEINNGAASIKDLELAPSSDPNDDPSKLNLFVADYGQSHVSDGRMIEIDLHGGLLLA</sequence>
<dbReference type="AlphaFoldDB" id="A0A1B1UBX2"/>